<sequence>MERTWLSSAHKTAWPTLRDAYCPHLGAHLGVMGRVVGDCIECPFHGWRFRGEDGVCSHVPYGAKVPDFAKMKTWQSEEIVGLVFAWYHAEGEPPSWLLTDIPEIARPKWDSIGKRNENVIHCHIQELAENAADIGHFDHLHGPSCLVKGENFSVDAETTWWGRLMYHRWETAWTPRGHLGTVHVVCKTFCSLEWLRKLQRYEFDLLQIGPALVLTTMRTQFGNVAYILSVTPEKPFQLRVVHRYFPERRMPRLFFLFLVWASKYMFERDVLVWNSKAYMKNPALVKEDRTILSFRKWFSQFYSSSSPTWEDIRDKTLQW</sequence>
<protein>
    <submittedName>
        <fullName evidence="1">Uncharacterized protein</fullName>
    </submittedName>
</protein>
<evidence type="ECO:0000313" key="1">
    <source>
        <dbReference type="EMBL" id="KAG0416772.1"/>
    </source>
</evidence>
<accession>A0AC60PB39</accession>
<keyword evidence="2" id="KW-1185">Reference proteome</keyword>
<organism evidence="1 2">
    <name type="scientific">Ixodes persulcatus</name>
    <name type="common">Taiga tick</name>
    <dbReference type="NCBI Taxonomy" id="34615"/>
    <lineage>
        <taxon>Eukaryota</taxon>
        <taxon>Metazoa</taxon>
        <taxon>Ecdysozoa</taxon>
        <taxon>Arthropoda</taxon>
        <taxon>Chelicerata</taxon>
        <taxon>Arachnida</taxon>
        <taxon>Acari</taxon>
        <taxon>Parasitiformes</taxon>
        <taxon>Ixodida</taxon>
        <taxon>Ixodoidea</taxon>
        <taxon>Ixodidae</taxon>
        <taxon>Ixodinae</taxon>
        <taxon>Ixodes</taxon>
    </lineage>
</organism>
<evidence type="ECO:0000313" key="2">
    <source>
        <dbReference type="Proteomes" id="UP000805193"/>
    </source>
</evidence>
<dbReference type="EMBL" id="JABSTQ010010921">
    <property type="protein sequence ID" value="KAG0416772.1"/>
    <property type="molecule type" value="Genomic_DNA"/>
</dbReference>
<proteinExistence type="predicted"/>
<dbReference type="Proteomes" id="UP000805193">
    <property type="component" value="Unassembled WGS sequence"/>
</dbReference>
<comment type="caution">
    <text evidence="1">The sequence shown here is derived from an EMBL/GenBank/DDBJ whole genome shotgun (WGS) entry which is preliminary data.</text>
</comment>
<reference evidence="1 2" key="1">
    <citation type="journal article" date="2020" name="Cell">
        <title>Large-Scale Comparative Analyses of Tick Genomes Elucidate Their Genetic Diversity and Vector Capacities.</title>
        <authorList>
            <consortium name="Tick Genome and Microbiome Consortium (TIGMIC)"/>
            <person name="Jia N."/>
            <person name="Wang J."/>
            <person name="Shi W."/>
            <person name="Du L."/>
            <person name="Sun Y."/>
            <person name="Zhan W."/>
            <person name="Jiang J.F."/>
            <person name="Wang Q."/>
            <person name="Zhang B."/>
            <person name="Ji P."/>
            <person name="Bell-Sakyi L."/>
            <person name="Cui X.M."/>
            <person name="Yuan T.T."/>
            <person name="Jiang B.G."/>
            <person name="Yang W.F."/>
            <person name="Lam T.T."/>
            <person name="Chang Q.C."/>
            <person name="Ding S.J."/>
            <person name="Wang X.J."/>
            <person name="Zhu J.G."/>
            <person name="Ruan X.D."/>
            <person name="Zhao L."/>
            <person name="Wei J.T."/>
            <person name="Ye R.Z."/>
            <person name="Que T.C."/>
            <person name="Du C.H."/>
            <person name="Zhou Y.H."/>
            <person name="Cheng J.X."/>
            <person name="Dai P.F."/>
            <person name="Guo W.B."/>
            <person name="Han X.H."/>
            <person name="Huang E.J."/>
            <person name="Li L.F."/>
            <person name="Wei W."/>
            <person name="Gao Y.C."/>
            <person name="Liu J.Z."/>
            <person name="Shao H.Z."/>
            <person name="Wang X."/>
            <person name="Wang C.C."/>
            <person name="Yang T.C."/>
            <person name="Huo Q.B."/>
            <person name="Li W."/>
            <person name="Chen H.Y."/>
            <person name="Chen S.E."/>
            <person name="Zhou L.G."/>
            <person name="Ni X.B."/>
            <person name="Tian J.H."/>
            <person name="Sheng Y."/>
            <person name="Liu T."/>
            <person name="Pan Y.S."/>
            <person name="Xia L.Y."/>
            <person name="Li J."/>
            <person name="Zhao F."/>
            <person name="Cao W.C."/>
        </authorList>
    </citation>
    <scope>NUCLEOTIDE SEQUENCE [LARGE SCALE GENOMIC DNA]</scope>
    <source>
        <strain evidence="1">Iper-2018</strain>
    </source>
</reference>
<gene>
    <name evidence="1" type="ORF">HPB47_006136</name>
</gene>
<name>A0AC60PB39_IXOPE</name>